<keyword evidence="3" id="KW-1185">Reference proteome</keyword>
<reference evidence="2 3" key="1">
    <citation type="journal article" date="2018" name="Evol. Lett.">
        <title>Horizontal gene cluster transfer increased hallucinogenic mushroom diversity.</title>
        <authorList>
            <person name="Reynolds H.T."/>
            <person name="Vijayakumar V."/>
            <person name="Gluck-Thaler E."/>
            <person name="Korotkin H.B."/>
            <person name="Matheny P.B."/>
            <person name="Slot J.C."/>
        </authorList>
    </citation>
    <scope>NUCLEOTIDE SEQUENCE [LARGE SCALE GENOMIC DNA]</scope>
    <source>
        <strain evidence="2 3">SRW20</strain>
    </source>
</reference>
<dbReference type="InterPro" id="IPR036047">
    <property type="entry name" value="F-box-like_dom_sf"/>
</dbReference>
<proteinExistence type="predicted"/>
<comment type="caution">
    <text evidence="2">The sequence shown here is derived from an EMBL/GenBank/DDBJ whole genome shotgun (WGS) entry which is preliminary data.</text>
</comment>
<organism evidence="2 3">
    <name type="scientific">Gymnopilus dilepis</name>
    <dbReference type="NCBI Taxonomy" id="231916"/>
    <lineage>
        <taxon>Eukaryota</taxon>
        <taxon>Fungi</taxon>
        <taxon>Dikarya</taxon>
        <taxon>Basidiomycota</taxon>
        <taxon>Agaricomycotina</taxon>
        <taxon>Agaricomycetes</taxon>
        <taxon>Agaricomycetidae</taxon>
        <taxon>Agaricales</taxon>
        <taxon>Agaricineae</taxon>
        <taxon>Hymenogastraceae</taxon>
        <taxon>Gymnopilus</taxon>
    </lineage>
</organism>
<accession>A0A409W1N6</accession>
<name>A0A409W1N6_9AGAR</name>
<dbReference type="SUPFAM" id="SSF52047">
    <property type="entry name" value="RNI-like"/>
    <property type="match status" value="1"/>
</dbReference>
<dbReference type="Pfam" id="PF00646">
    <property type="entry name" value="F-box"/>
    <property type="match status" value="1"/>
</dbReference>
<sequence length="536" mass="60863">MPAENGDRYFPPEVWKECFDYLQSSDLKSLALTCRIFRDISAPSLFSSFAFVLRVVDHIYGTNVFGPGDLVFKEHARHLRELAQHPYAAFVRKLSLKYTCEGGIVFFDENRFDPGDEAFDLFADEYERSVPAFVNLRHMHVLEFQTCVDDPFMTSLVTLQHLQKIQFGHFYFEKPKLPLHLKVTDLEIQHQLIGRKPLKVNIFSAERLEKMSVDAPCLTPGIFRSLRKQGGCAHLVRLSFRLDYLDLVALYDFLEKCPRLEFMDVTLVRFDDTEEVIEHLQGVEFPCLPRSKIPKLKYFTGPECIARAFVPGRPVEKVALRSSPDLKRELSDVDLLFDELGRSTSTLVDLAIEGLECTPEALNLIDSHFPSLKSLGMDLLGPQSQSLDENETALAGAVGVAAHPSAEVVESQENVSTESLCRCDDMAYLDVLRDAALELMDFPRSLETLSLRMSSKYMVFSTRCSGICKAHEGESTADNTHGLTKAKSIFSALSNRLPTLKKISLYSKETEEDDPNSVKVIWEKDVRTSRWNHRRI</sequence>
<evidence type="ECO:0000313" key="3">
    <source>
        <dbReference type="Proteomes" id="UP000284706"/>
    </source>
</evidence>
<dbReference type="STRING" id="231916.A0A409W1N6"/>
<dbReference type="InParanoid" id="A0A409W1N6"/>
<dbReference type="EMBL" id="NHYE01005458">
    <property type="protein sequence ID" value="PPQ72417.1"/>
    <property type="molecule type" value="Genomic_DNA"/>
</dbReference>
<dbReference type="AlphaFoldDB" id="A0A409W1N6"/>
<gene>
    <name evidence="2" type="ORF">CVT26_003780</name>
</gene>
<dbReference type="InterPro" id="IPR001810">
    <property type="entry name" value="F-box_dom"/>
</dbReference>
<dbReference type="CDD" id="cd09917">
    <property type="entry name" value="F-box_SF"/>
    <property type="match status" value="1"/>
</dbReference>
<dbReference type="OrthoDB" id="2998531at2759"/>
<evidence type="ECO:0000259" key="1">
    <source>
        <dbReference type="Pfam" id="PF00646"/>
    </source>
</evidence>
<dbReference type="Proteomes" id="UP000284706">
    <property type="component" value="Unassembled WGS sequence"/>
</dbReference>
<dbReference type="SUPFAM" id="SSF81383">
    <property type="entry name" value="F-box domain"/>
    <property type="match status" value="1"/>
</dbReference>
<protein>
    <recommendedName>
        <fullName evidence="1">F-box domain-containing protein</fullName>
    </recommendedName>
</protein>
<feature type="domain" description="F-box" evidence="1">
    <location>
        <begin position="10"/>
        <end position="41"/>
    </location>
</feature>
<evidence type="ECO:0000313" key="2">
    <source>
        <dbReference type="EMBL" id="PPQ72417.1"/>
    </source>
</evidence>